<feature type="compositionally biased region" description="Basic and acidic residues" evidence="1">
    <location>
        <begin position="74"/>
        <end position="87"/>
    </location>
</feature>
<evidence type="ECO:0000256" key="1">
    <source>
        <dbReference type="SAM" id="MobiDB-lite"/>
    </source>
</evidence>
<comment type="caution">
    <text evidence="2">The sequence shown here is derived from an EMBL/GenBank/DDBJ whole genome shotgun (WGS) entry which is preliminary data.</text>
</comment>
<feature type="compositionally biased region" description="Basic and acidic residues" evidence="1">
    <location>
        <begin position="282"/>
        <end position="294"/>
    </location>
</feature>
<feature type="compositionally biased region" description="Polar residues" evidence="1">
    <location>
        <begin position="107"/>
        <end position="127"/>
    </location>
</feature>
<feature type="compositionally biased region" description="Basic and acidic residues" evidence="1">
    <location>
        <begin position="321"/>
        <end position="344"/>
    </location>
</feature>
<feature type="region of interest" description="Disordered" evidence="1">
    <location>
        <begin position="29"/>
        <end position="353"/>
    </location>
</feature>
<dbReference type="Proteomes" id="UP001302126">
    <property type="component" value="Unassembled WGS sequence"/>
</dbReference>
<feature type="compositionally biased region" description="Polar residues" evidence="1">
    <location>
        <begin position="45"/>
        <end position="57"/>
    </location>
</feature>
<feature type="compositionally biased region" description="Polar residues" evidence="1">
    <location>
        <begin position="158"/>
        <end position="171"/>
    </location>
</feature>
<reference evidence="2" key="2">
    <citation type="submission" date="2023-05" db="EMBL/GenBank/DDBJ databases">
        <authorList>
            <consortium name="Lawrence Berkeley National Laboratory"/>
            <person name="Steindorff A."/>
            <person name="Hensen N."/>
            <person name="Bonometti L."/>
            <person name="Westerberg I."/>
            <person name="Brannstrom I.O."/>
            <person name="Guillou S."/>
            <person name="Cros-Aarteil S."/>
            <person name="Calhoun S."/>
            <person name="Haridas S."/>
            <person name="Kuo A."/>
            <person name="Mondo S."/>
            <person name="Pangilinan J."/>
            <person name="Riley R."/>
            <person name="Labutti K."/>
            <person name="Andreopoulos B."/>
            <person name="Lipzen A."/>
            <person name="Chen C."/>
            <person name="Yanf M."/>
            <person name="Daum C."/>
            <person name="Ng V."/>
            <person name="Clum A."/>
            <person name="Ohm R."/>
            <person name="Martin F."/>
            <person name="Silar P."/>
            <person name="Natvig D."/>
            <person name="Lalanne C."/>
            <person name="Gautier V."/>
            <person name="Ament-Velasquez S.L."/>
            <person name="Kruys A."/>
            <person name="Hutchinson M.I."/>
            <person name="Powell A.J."/>
            <person name="Barry K."/>
            <person name="Miller A.N."/>
            <person name="Grigoriev I.V."/>
            <person name="Debuchy R."/>
            <person name="Gladieux P."/>
            <person name="Thoren M.H."/>
            <person name="Johannesson H."/>
        </authorList>
    </citation>
    <scope>NUCLEOTIDE SEQUENCE</scope>
    <source>
        <strain evidence="2">PSN309</strain>
    </source>
</reference>
<dbReference type="EMBL" id="MU864366">
    <property type="protein sequence ID" value="KAK4190371.1"/>
    <property type="molecule type" value="Genomic_DNA"/>
</dbReference>
<proteinExistence type="predicted"/>
<evidence type="ECO:0000313" key="2">
    <source>
        <dbReference type="EMBL" id="KAK4190371.1"/>
    </source>
</evidence>
<accession>A0AAN7AIX5</accession>
<name>A0AAN7AIX5_9PEZI</name>
<sequence>METISNIANTAVTTASKVIWGEKEEPVSGRMGNVAAGQPYDAGNIESSSTALKTTDPNPEVEVSHVETNQVQDTPRKTDLGAKERAFDANGNSAAKQVALPPPTPSEKAQQPSTTAVTTHDTDSGPSSKGDPFTTAVTTHKTEDSAPPIPHADAAATKPSSTLPVDSTKAQNDTRDPSDPTTKPQAVHEKNNIDDADGGLDVNNNPVKIDGPGPRPLEEVAKERGGDAGNVGNDHGDRSRSVGSVSTTEDDNRKHSGTGELYVKSSGLAADGGDFDATKPGAGKEADRLLEQKGIHWGNKTGNDGSAAVGSGQSDKHHHHAGEDHHADHHGEHHEKTSLKEKIKAKLHRKSVS</sequence>
<feature type="compositionally biased region" description="Basic and acidic residues" evidence="1">
    <location>
        <begin position="216"/>
        <end position="226"/>
    </location>
</feature>
<gene>
    <name evidence="2" type="ORF">QBC35DRAFT_79444</name>
</gene>
<keyword evidence="3" id="KW-1185">Reference proteome</keyword>
<dbReference type="AlphaFoldDB" id="A0AAN7AIX5"/>
<organism evidence="2 3">
    <name type="scientific">Podospora australis</name>
    <dbReference type="NCBI Taxonomy" id="1536484"/>
    <lineage>
        <taxon>Eukaryota</taxon>
        <taxon>Fungi</taxon>
        <taxon>Dikarya</taxon>
        <taxon>Ascomycota</taxon>
        <taxon>Pezizomycotina</taxon>
        <taxon>Sordariomycetes</taxon>
        <taxon>Sordariomycetidae</taxon>
        <taxon>Sordariales</taxon>
        <taxon>Podosporaceae</taxon>
        <taxon>Podospora</taxon>
    </lineage>
</organism>
<protein>
    <submittedName>
        <fullName evidence="2">Uncharacterized protein</fullName>
    </submittedName>
</protein>
<reference evidence="2" key="1">
    <citation type="journal article" date="2023" name="Mol. Phylogenet. Evol.">
        <title>Genome-scale phylogeny and comparative genomics of the fungal order Sordariales.</title>
        <authorList>
            <person name="Hensen N."/>
            <person name="Bonometti L."/>
            <person name="Westerberg I."/>
            <person name="Brannstrom I.O."/>
            <person name="Guillou S."/>
            <person name="Cros-Aarteil S."/>
            <person name="Calhoun S."/>
            <person name="Haridas S."/>
            <person name="Kuo A."/>
            <person name="Mondo S."/>
            <person name="Pangilinan J."/>
            <person name="Riley R."/>
            <person name="LaButti K."/>
            <person name="Andreopoulos B."/>
            <person name="Lipzen A."/>
            <person name="Chen C."/>
            <person name="Yan M."/>
            <person name="Daum C."/>
            <person name="Ng V."/>
            <person name="Clum A."/>
            <person name="Steindorff A."/>
            <person name="Ohm R.A."/>
            <person name="Martin F."/>
            <person name="Silar P."/>
            <person name="Natvig D.O."/>
            <person name="Lalanne C."/>
            <person name="Gautier V."/>
            <person name="Ament-Velasquez S.L."/>
            <person name="Kruys A."/>
            <person name="Hutchinson M.I."/>
            <person name="Powell A.J."/>
            <person name="Barry K."/>
            <person name="Miller A.N."/>
            <person name="Grigoriev I.V."/>
            <person name="Debuchy R."/>
            <person name="Gladieux P."/>
            <person name="Hiltunen Thoren M."/>
            <person name="Johannesson H."/>
        </authorList>
    </citation>
    <scope>NUCLEOTIDE SEQUENCE</scope>
    <source>
        <strain evidence="2">PSN309</strain>
    </source>
</reference>
<evidence type="ECO:0000313" key="3">
    <source>
        <dbReference type="Proteomes" id="UP001302126"/>
    </source>
</evidence>